<keyword evidence="9" id="KW-0966">Cell projection</keyword>
<keyword evidence="5 7" id="KW-0574">Periplasm</keyword>
<dbReference type="SMART" id="SM00858">
    <property type="entry name" value="SAF"/>
    <property type="match status" value="1"/>
</dbReference>
<reference evidence="9 10" key="1">
    <citation type="submission" date="2018-11" db="EMBL/GenBank/DDBJ databases">
        <title>Genomic Encyclopedia of Type Strains, Phase IV (KMG-IV): sequencing the most valuable type-strain genomes for metagenomic binning, comparative biology and taxonomic classification.</title>
        <authorList>
            <person name="Goeker M."/>
        </authorList>
    </citation>
    <scope>NUCLEOTIDE SEQUENCE [LARGE SCALE GENOMIC DNA]</scope>
    <source>
        <strain evidence="9 10">DSM 100275</strain>
    </source>
</reference>
<feature type="domain" description="SAF" evidence="8">
    <location>
        <begin position="108"/>
        <end position="170"/>
    </location>
</feature>
<dbReference type="InterPro" id="IPR017585">
    <property type="entry name" value="SAF_FlgA"/>
</dbReference>
<evidence type="ECO:0000256" key="7">
    <source>
        <dbReference type="RuleBase" id="RU362063"/>
    </source>
</evidence>
<dbReference type="InterPro" id="IPR041231">
    <property type="entry name" value="FlgA_N"/>
</dbReference>
<organism evidence="9 10">
    <name type="scientific">Inmirania thermothiophila</name>
    <dbReference type="NCBI Taxonomy" id="1750597"/>
    <lineage>
        <taxon>Bacteria</taxon>
        <taxon>Pseudomonadati</taxon>
        <taxon>Pseudomonadota</taxon>
        <taxon>Gammaproteobacteria</taxon>
        <taxon>Chromatiales</taxon>
        <taxon>Ectothiorhodospiraceae</taxon>
        <taxon>Inmirania</taxon>
    </lineage>
</organism>
<evidence type="ECO:0000256" key="5">
    <source>
        <dbReference type="ARBA" id="ARBA00022764"/>
    </source>
</evidence>
<evidence type="ECO:0000256" key="3">
    <source>
        <dbReference type="ARBA" id="ARBA00014754"/>
    </source>
</evidence>
<feature type="chain" id="PRO_5017850961" description="Flagella basal body P-ring formation protein FlgA" evidence="7">
    <location>
        <begin position="24"/>
        <end position="233"/>
    </location>
</feature>
<dbReference type="AlphaFoldDB" id="A0A3N1Y805"/>
<dbReference type="Pfam" id="PF13144">
    <property type="entry name" value="ChapFlgA"/>
    <property type="match status" value="1"/>
</dbReference>
<keyword evidence="9" id="KW-0282">Flagellum</keyword>
<sequence length="233" mass="24409">MTQRSLVACLALLLAAAPASGRAALQPLDAVRRAAEAHARAAAGAAAEHIEVRAGALDPRLRLPRCAGALETFDPPGSRAVGRRVVGVRCPGPRPWSLYVSVTVRGLVPVVVAARPVPRGRTLSAQDLRVERRDLAALPAGYLDALERAVGQETLRPLRPGEVVSPAALRPPRLVRRGERVVLEAGAGPVRVRSSGRALGDAPLGARVRVRNEGSGRVVEGVVVGPGRVQVIM</sequence>
<accession>A0A3N1Y805</accession>
<proteinExistence type="inferred from homology"/>
<dbReference type="InterPro" id="IPR039246">
    <property type="entry name" value="Flagellar_FlgA"/>
</dbReference>
<evidence type="ECO:0000259" key="8">
    <source>
        <dbReference type="SMART" id="SM00858"/>
    </source>
</evidence>
<comment type="function">
    <text evidence="6 7">Involved in the assembly process of the P-ring formation. It may associate with FlgF on the rod constituting a structure essential for the P-ring assembly or may act as a modulator protein for the P-ring assembly.</text>
</comment>
<comment type="caution">
    <text evidence="9">The sequence shown here is derived from an EMBL/GenBank/DDBJ whole genome shotgun (WGS) entry which is preliminary data.</text>
</comment>
<gene>
    <name evidence="9" type="ORF">EDC57_0816</name>
</gene>
<evidence type="ECO:0000256" key="2">
    <source>
        <dbReference type="ARBA" id="ARBA00010474"/>
    </source>
</evidence>
<dbReference type="Proteomes" id="UP000276634">
    <property type="component" value="Unassembled WGS sequence"/>
</dbReference>
<evidence type="ECO:0000313" key="10">
    <source>
        <dbReference type="Proteomes" id="UP000276634"/>
    </source>
</evidence>
<dbReference type="Gene3D" id="3.90.1210.10">
    <property type="entry name" value="Antifreeze-like/N-acetylneuraminic acid synthase C-terminal domain"/>
    <property type="match status" value="1"/>
</dbReference>
<evidence type="ECO:0000256" key="6">
    <source>
        <dbReference type="ARBA" id="ARBA00025643"/>
    </source>
</evidence>
<dbReference type="NCBIfam" id="TIGR03170">
    <property type="entry name" value="flgA_cterm"/>
    <property type="match status" value="1"/>
</dbReference>
<name>A0A3N1Y805_9GAMM</name>
<dbReference type="EMBL" id="RJVI01000001">
    <property type="protein sequence ID" value="ROR34905.1"/>
    <property type="molecule type" value="Genomic_DNA"/>
</dbReference>
<dbReference type="InterPro" id="IPR013974">
    <property type="entry name" value="SAF"/>
</dbReference>
<dbReference type="GO" id="GO:0042597">
    <property type="term" value="C:periplasmic space"/>
    <property type="evidence" value="ECO:0007669"/>
    <property type="project" value="UniProtKB-SubCell"/>
</dbReference>
<keyword evidence="4 7" id="KW-0732">Signal</keyword>
<evidence type="ECO:0000313" key="9">
    <source>
        <dbReference type="EMBL" id="ROR34905.1"/>
    </source>
</evidence>
<dbReference type="GO" id="GO:0044780">
    <property type="term" value="P:bacterial-type flagellum assembly"/>
    <property type="evidence" value="ECO:0007669"/>
    <property type="project" value="InterPro"/>
</dbReference>
<comment type="similarity">
    <text evidence="2 7">Belongs to the FlgA family.</text>
</comment>
<keyword evidence="10" id="KW-1185">Reference proteome</keyword>
<keyword evidence="7" id="KW-1005">Bacterial flagellum biogenesis</keyword>
<dbReference type="Gene3D" id="2.30.30.760">
    <property type="match status" value="1"/>
</dbReference>
<dbReference type="PANTHER" id="PTHR36307">
    <property type="entry name" value="FLAGELLA BASAL BODY P-RING FORMATION PROTEIN FLGA"/>
    <property type="match status" value="1"/>
</dbReference>
<evidence type="ECO:0000256" key="4">
    <source>
        <dbReference type="ARBA" id="ARBA00022729"/>
    </source>
</evidence>
<comment type="subcellular location">
    <subcellularLocation>
        <location evidence="1 7">Periplasm</location>
    </subcellularLocation>
</comment>
<evidence type="ECO:0000256" key="1">
    <source>
        <dbReference type="ARBA" id="ARBA00004418"/>
    </source>
</evidence>
<dbReference type="PANTHER" id="PTHR36307:SF1">
    <property type="entry name" value="FLAGELLA BASAL BODY P-RING FORMATION PROTEIN FLGA"/>
    <property type="match status" value="1"/>
</dbReference>
<protein>
    <recommendedName>
        <fullName evidence="3 7">Flagella basal body P-ring formation protein FlgA</fullName>
    </recommendedName>
</protein>
<keyword evidence="9" id="KW-0969">Cilium</keyword>
<feature type="signal peptide" evidence="7">
    <location>
        <begin position="1"/>
        <end position="23"/>
    </location>
</feature>
<dbReference type="Pfam" id="PF17656">
    <property type="entry name" value="ChapFlgA_N"/>
    <property type="match status" value="1"/>
</dbReference>
<dbReference type="CDD" id="cd11614">
    <property type="entry name" value="SAF_CpaB_FlgA_like"/>
    <property type="match status" value="1"/>
</dbReference>